<organism evidence="1 2">
    <name type="scientific">Leersia perrieri</name>
    <dbReference type="NCBI Taxonomy" id="77586"/>
    <lineage>
        <taxon>Eukaryota</taxon>
        <taxon>Viridiplantae</taxon>
        <taxon>Streptophyta</taxon>
        <taxon>Embryophyta</taxon>
        <taxon>Tracheophyta</taxon>
        <taxon>Spermatophyta</taxon>
        <taxon>Magnoliopsida</taxon>
        <taxon>Liliopsida</taxon>
        <taxon>Poales</taxon>
        <taxon>Poaceae</taxon>
        <taxon>BOP clade</taxon>
        <taxon>Oryzoideae</taxon>
        <taxon>Oryzeae</taxon>
        <taxon>Oryzinae</taxon>
        <taxon>Leersia</taxon>
    </lineage>
</organism>
<dbReference type="AlphaFoldDB" id="A0A0D9W2P6"/>
<reference evidence="2" key="2">
    <citation type="submission" date="2013-12" db="EMBL/GenBank/DDBJ databases">
        <authorList>
            <person name="Yu Y."/>
            <person name="Lee S."/>
            <person name="de Baynast K."/>
            <person name="Wissotski M."/>
            <person name="Liu L."/>
            <person name="Talag J."/>
            <person name="Goicoechea J."/>
            <person name="Angelova A."/>
            <person name="Jetty R."/>
            <person name="Kudrna D."/>
            <person name="Golser W."/>
            <person name="Rivera L."/>
            <person name="Zhang J."/>
            <person name="Wing R."/>
        </authorList>
    </citation>
    <scope>NUCLEOTIDE SEQUENCE</scope>
</reference>
<accession>A0A0D9W2P6</accession>
<reference evidence="1" key="3">
    <citation type="submission" date="2015-04" db="UniProtKB">
        <authorList>
            <consortium name="EnsemblPlants"/>
        </authorList>
    </citation>
    <scope>IDENTIFICATION</scope>
</reference>
<evidence type="ECO:0000313" key="2">
    <source>
        <dbReference type="Proteomes" id="UP000032180"/>
    </source>
</evidence>
<dbReference type="HOGENOM" id="CLU_2200728_0_0_1"/>
<protein>
    <submittedName>
        <fullName evidence="1">Uncharacterized protein</fullName>
    </submittedName>
</protein>
<reference evidence="1 2" key="1">
    <citation type="submission" date="2012-08" db="EMBL/GenBank/DDBJ databases">
        <title>Oryza genome evolution.</title>
        <authorList>
            <person name="Wing R.A."/>
        </authorList>
    </citation>
    <scope>NUCLEOTIDE SEQUENCE</scope>
</reference>
<dbReference type="Proteomes" id="UP000032180">
    <property type="component" value="Chromosome 4"/>
</dbReference>
<sequence length="108" mass="11615">MVCFISPAWLSPRLGSARKQKRRETDLAVAAATFPCKLRLLFPFPAAAVAVAAIPYPIWPSCGLASLACYCRRGLRLHLATGATSDDDGEAAGNHRKWIQGWKVGSCG</sequence>
<keyword evidence="2" id="KW-1185">Reference proteome</keyword>
<dbReference type="Gramene" id="LPERR04G02890.1">
    <property type="protein sequence ID" value="LPERR04G02890.1"/>
    <property type="gene ID" value="LPERR04G02890"/>
</dbReference>
<proteinExistence type="predicted"/>
<name>A0A0D9W2P6_9ORYZ</name>
<evidence type="ECO:0000313" key="1">
    <source>
        <dbReference type="EnsemblPlants" id="LPERR04G02890.1"/>
    </source>
</evidence>
<dbReference type="EnsemblPlants" id="LPERR04G02890.1">
    <property type="protein sequence ID" value="LPERR04G02890.1"/>
    <property type="gene ID" value="LPERR04G02890"/>
</dbReference>